<name>A0A8I2H477_9GAMM</name>
<dbReference type="Proteomes" id="UP001304419">
    <property type="component" value="Chromosome 2"/>
</dbReference>
<organism evidence="2 4">
    <name type="scientific">Pseudoalteromonas maricaloris</name>
    <dbReference type="NCBI Taxonomy" id="184924"/>
    <lineage>
        <taxon>Bacteria</taxon>
        <taxon>Pseudomonadati</taxon>
        <taxon>Pseudomonadota</taxon>
        <taxon>Gammaproteobacteria</taxon>
        <taxon>Alteromonadales</taxon>
        <taxon>Pseudoalteromonadaceae</taxon>
        <taxon>Pseudoalteromonas</taxon>
    </lineage>
</organism>
<dbReference type="AlphaFoldDB" id="A0A8I2H477"/>
<dbReference type="Proteomes" id="UP000646877">
    <property type="component" value="Unassembled WGS sequence"/>
</dbReference>
<dbReference type="Gene3D" id="3.40.50.2300">
    <property type="match status" value="1"/>
</dbReference>
<dbReference type="RefSeq" id="WP_193522200.1">
    <property type="nucleotide sequence ID" value="NZ_CBCSDF010000009.1"/>
</dbReference>
<evidence type="ECO:0000313" key="4">
    <source>
        <dbReference type="Proteomes" id="UP000646877"/>
    </source>
</evidence>
<sequence>MNILFLCTANVQRSKTAEELFLAIDKSNNYKSAGLSEKYVSKAGTTLCTEDMLDWADKIYVFEKKHIDRIRQYTGEKHLHEIYNLNIEDKYQYFQRELVLLLLEKFLKNS</sequence>
<protein>
    <submittedName>
        <fullName evidence="2">Phosphotyrosine protein phosphatase</fullName>
    </submittedName>
</protein>
<dbReference type="SMART" id="SM00226">
    <property type="entry name" value="LMWPc"/>
    <property type="match status" value="1"/>
</dbReference>
<accession>A0A8I2H477</accession>
<reference evidence="2" key="1">
    <citation type="submission" date="2019-10" db="EMBL/GenBank/DDBJ databases">
        <authorList>
            <person name="Paulsen S."/>
        </authorList>
    </citation>
    <scope>NUCLEOTIDE SEQUENCE</scope>
    <source>
        <strain evidence="2">LMG 19692</strain>
    </source>
</reference>
<dbReference type="SUPFAM" id="SSF52788">
    <property type="entry name" value="Phosphotyrosine protein phosphatases I"/>
    <property type="match status" value="1"/>
</dbReference>
<keyword evidence="5" id="KW-1185">Reference proteome</keyword>
<gene>
    <name evidence="2" type="ORF">F9Y85_16175</name>
    <name evidence="3" type="ORF">R5H13_24380</name>
</gene>
<dbReference type="InterPro" id="IPR023485">
    <property type="entry name" value="Ptyr_pPase"/>
</dbReference>
<evidence type="ECO:0000313" key="2">
    <source>
        <dbReference type="EMBL" id="NLR22811.1"/>
    </source>
</evidence>
<proteinExistence type="predicted"/>
<evidence type="ECO:0000313" key="3">
    <source>
        <dbReference type="EMBL" id="WOX31008.1"/>
    </source>
</evidence>
<feature type="domain" description="Phosphotyrosine protein phosphatase I" evidence="1">
    <location>
        <begin position="1"/>
        <end position="109"/>
    </location>
</feature>
<dbReference type="EMBL" id="CP137579">
    <property type="protein sequence ID" value="WOX31008.1"/>
    <property type="molecule type" value="Genomic_DNA"/>
</dbReference>
<evidence type="ECO:0000313" key="5">
    <source>
        <dbReference type="Proteomes" id="UP001304419"/>
    </source>
</evidence>
<dbReference type="EMBL" id="WEIA01000010">
    <property type="protein sequence ID" value="NLR22811.1"/>
    <property type="molecule type" value="Genomic_DNA"/>
</dbReference>
<dbReference type="InterPro" id="IPR036196">
    <property type="entry name" value="Ptyr_pPase_sf"/>
</dbReference>
<reference evidence="3 5" key="2">
    <citation type="submission" date="2023-10" db="EMBL/GenBank/DDBJ databases">
        <title>To unveil natural product biosynthetic capacity in Pseudoalteromonas.</title>
        <authorList>
            <person name="Wang J."/>
        </authorList>
    </citation>
    <scope>NUCLEOTIDE SEQUENCE [LARGE SCALE GENOMIC DNA]</scope>
    <source>
        <strain evidence="3 5">DSM 15914</strain>
    </source>
</reference>
<evidence type="ECO:0000259" key="1">
    <source>
        <dbReference type="SMART" id="SM00226"/>
    </source>
</evidence>